<dbReference type="Proteomes" id="UP000326924">
    <property type="component" value="Unassembled WGS sequence"/>
</dbReference>
<dbReference type="InterPro" id="IPR009003">
    <property type="entry name" value="Peptidase_S1_PA"/>
</dbReference>
<organism evidence="1 2">
    <name type="scientific">Sphaerosporella brunnea</name>
    <dbReference type="NCBI Taxonomy" id="1250544"/>
    <lineage>
        <taxon>Eukaryota</taxon>
        <taxon>Fungi</taxon>
        <taxon>Dikarya</taxon>
        <taxon>Ascomycota</taxon>
        <taxon>Pezizomycotina</taxon>
        <taxon>Pezizomycetes</taxon>
        <taxon>Pezizales</taxon>
        <taxon>Pyronemataceae</taxon>
        <taxon>Sphaerosporella</taxon>
    </lineage>
</organism>
<dbReference type="SUPFAM" id="SSF50494">
    <property type="entry name" value="Trypsin-like serine proteases"/>
    <property type="match status" value="1"/>
</dbReference>
<dbReference type="InterPro" id="IPR043504">
    <property type="entry name" value="Peptidase_S1_PA_chymotrypsin"/>
</dbReference>
<gene>
    <name evidence="1" type="ORF">FN846DRAFT_973511</name>
</gene>
<name>A0A5J5EH73_9PEZI</name>
<keyword evidence="2" id="KW-1185">Reference proteome</keyword>
<dbReference type="AlphaFoldDB" id="A0A5J5EH73"/>
<dbReference type="EMBL" id="VXIS01000329">
    <property type="protein sequence ID" value="KAA8894574.1"/>
    <property type="molecule type" value="Genomic_DNA"/>
</dbReference>
<accession>A0A5J5EH73</accession>
<protein>
    <submittedName>
        <fullName evidence="1">Uncharacterized protein</fullName>
    </submittedName>
</protein>
<evidence type="ECO:0000313" key="2">
    <source>
        <dbReference type="Proteomes" id="UP000326924"/>
    </source>
</evidence>
<sequence length="469" mass="51411">MFSSLLSKIGSAVSTSWKSVSSFVGLGSSDSLRDAANPEHWARAVCRLDLYLNPGSEPPRVGSGFFLNVPGTDKDVLVTAAHNLTRPPTDPGGKPKRTQKIGIRTHDASGRPTTVMATPSDYLITEQYEQSQTPENAVHDYAVILLDRLVVDGKPKPRDAFGFNVLLAAMDLRSKEPGVELAAWVGGYPVKDNKSDAPHFKPETGSFGRHEERQVLFNAGTDRGMSGGPVWVRYEGEEIVVGIQNYCDEVKGVGNRGTRLELRTLQDICRWSGADLGLLDKAIKVNDSKPSPGISKDGLFLQLGSSESSSTTSVPLGYARSGYRRNPLLTTFDILPAQASPSYIPNKQPQFAIVRGRDPNIRRFFQFETDPTAVPRQISGVQKLNQKCLVQLDQGLGPYDVATNPFRILIAPHHQGGTPLYKLVLSPWDIPPYDNTFGMAPECLGLLIRARGAKLTVKEPFEYEEYCLV</sequence>
<dbReference type="Gene3D" id="2.40.10.10">
    <property type="entry name" value="Trypsin-like serine proteases"/>
    <property type="match status" value="2"/>
</dbReference>
<dbReference type="OrthoDB" id="5367135at2759"/>
<reference evidence="1 2" key="1">
    <citation type="submission" date="2019-09" db="EMBL/GenBank/DDBJ databases">
        <title>Draft genome of the ectomycorrhizal ascomycete Sphaerosporella brunnea.</title>
        <authorList>
            <consortium name="DOE Joint Genome Institute"/>
            <person name="Benucci G.M."/>
            <person name="Marozzi G."/>
            <person name="Antonielli L."/>
            <person name="Sanchez S."/>
            <person name="Marco P."/>
            <person name="Wang X."/>
            <person name="Falini L.B."/>
            <person name="Barry K."/>
            <person name="Haridas S."/>
            <person name="Lipzen A."/>
            <person name="Labutti K."/>
            <person name="Grigoriev I.V."/>
            <person name="Murat C."/>
            <person name="Martin F."/>
            <person name="Albertini E."/>
            <person name="Donnini D."/>
            <person name="Bonito G."/>
        </authorList>
    </citation>
    <scope>NUCLEOTIDE SEQUENCE [LARGE SCALE GENOMIC DNA]</scope>
    <source>
        <strain evidence="1 2">Sb_GMNB300</strain>
    </source>
</reference>
<proteinExistence type="predicted"/>
<dbReference type="InParanoid" id="A0A5J5EH73"/>
<evidence type="ECO:0000313" key="1">
    <source>
        <dbReference type="EMBL" id="KAA8894574.1"/>
    </source>
</evidence>
<comment type="caution">
    <text evidence="1">The sequence shown here is derived from an EMBL/GenBank/DDBJ whole genome shotgun (WGS) entry which is preliminary data.</text>
</comment>